<dbReference type="AlphaFoldDB" id="A0A7G8PQV0"/>
<evidence type="ECO:0000313" key="1">
    <source>
        <dbReference type="EMBL" id="QNJ96716.1"/>
    </source>
</evidence>
<dbReference type="Gene3D" id="3.40.50.150">
    <property type="entry name" value="Vaccinia Virus protein VP39"/>
    <property type="match status" value="2"/>
</dbReference>
<gene>
    <name evidence="1" type="ORF">ALE3EI_0125</name>
</gene>
<name>A0A7G8PQV0_9FLAO</name>
<dbReference type="KEGG" id="alti:ALE3EI_0125"/>
<evidence type="ECO:0000313" key="2">
    <source>
        <dbReference type="Proteomes" id="UP000515514"/>
    </source>
</evidence>
<dbReference type="InterPro" id="IPR029063">
    <property type="entry name" value="SAM-dependent_MTases_sf"/>
</dbReference>
<dbReference type="CDD" id="cd02440">
    <property type="entry name" value="AdoMet_MTases"/>
    <property type="match status" value="1"/>
</dbReference>
<dbReference type="PANTHER" id="PTHR43861">
    <property type="entry name" value="TRANS-ACONITATE 2-METHYLTRANSFERASE-RELATED"/>
    <property type="match status" value="1"/>
</dbReference>
<accession>A0A7G8PQV0</accession>
<dbReference type="Pfam" id="PF13489">
    <property type="entry name" value="Methyltransf_23"/>
    <property type="match status" value="1"/>
</dbReference>
<dbReference type="Proteomes" id="UP000515514">
    <property type="component" value="Chromosome"/>
</dbReference>
<dbReference type="EMBL" id="CP052909">
    <property type="protein sequence ID" value="QNJ96716.1"/>
    <property type="molecule type" value="Genomic_DNA"/>
</dbReference>
<proteinExistence type="predicted"/>
<organism evidence="1 2">
    <name type="scientific">Constantimarinum furrinae</name>
    <dbReference type="NCBI Taxonomy" id="2562285"/>
    <lineage>
        <taxon>Bacteria</taxon>
        <taxon>Pseudomonadati</taxon>
        <taxon>Bacteroidota</taxon>
        <taxon>Flavobacteriia</taxon>
        <taxon>Flavobacteriales</taxon>
        <taxon>Flavobacteriaceae</taxon>
        <taxon>Altibacter/Constantimarinum group</taxon>
        <taxon>Constantimarinum</taxon>
    </lineage>
</organism>
<protein>
    <submittedName>
        <fullName evidence="1">Uncharacterized protein</fullName>
    </submittedName>
</protein>
<reference evidence="1 2" key="1">
    <citation type="submission" date="2020-04" db="EMBL/GenBank/DDBJ databases">
        <title>Genome sequence of Altibacter aquimarinus strain ALE3EI.</title>
        <authorList>
            <person name="Oh H.-M."/>
            <person name="Jang D."/>
        </authorList>
    </citation>
    <scope>NUCLEOTIDE SEQUENCE [LARGE SCALE GENOMIC DNA]</scope>
    <source>
        <strain evidence="1 2">ALE3EI</strain>
    </source>
</reference>
<dbReference type="InterPro" id="IPR029044">
    <property type="entry name" value="Nucleotide-diphossugar_trans"/>
</dbReference>
<dbReference type="SUPFAM" id="SSF53448">
    <property type="entry name" value="Nucleotide-diphospho-sugar transferases"/>
    <property type="match status" value="1"/>
</dbReference>
<sequence>MKFKFSCVVDNKPLFQAQAYILINSLTKKLKIHPNDIFVHVPKNTDKSFLNFCEQAQVNVIKFTPFDLRNAYCNKLVQIDTFNALDDFDYVFFMDCDLAIVSLDNLTLNDDVYAKIVDFPNPPLAILKRIFEAAEITNFRESKTNFEINGNNLSEWNNCNGGLYIISKRFLSELGPKWKEYAKWCIDSAKLFTDKYSKHADQVGFALAMNALNKDVVHLDIKWNFPCHVNPNLLSDITPKILHYHDRIDHHMHIKKTGLPKVDEQIKVVNELISERNASTLDNSLFWNLRYSLYPELGSGVGSRGEILDFKKRIIKYATYFAKESTITDVGCGDIELTRDFSFQNYTGLDVSNEALKLGKEKRPDWNFENKSITSDEISESDIIFCFDVLIHQSKKSDFQEIVKSIVKKGNRRIIVGAYNKKPEYESEITYFYGGILEEIKKYEKYNEIAIVGEYRDVTVVVASVHNSDHQRDIPSENLNIAFQEVDRPDILQYLVDVSRTELGFFTSHYTRVFEYSWLFSELENVERSSIIDLGAGVCPLPICLYHQGHKVTTIDSHSLIRRQSEKKGWNEWGFLDYSIFGDIKSQNVDFSQFTSLRKYDYIYSISVIEHVSAVTRNKILKKAARLLKKDGILLLTIDLIPNTDNLWNFSEDQEVESTEIHGNIKSFKSELEKYGFHVLEEQIKRNIMGSRTDVYFVKSVLKSQSFFTKYLKS</sequence>
<dbReference type="SUPFAM" id="SSF53335">
    <property type="entry name" value="S-adenosyl-L-methionine-dependent methyltransferases"/>
    <property type="match status" value="2"/>
</dbReference>
<keyword evidence="2" id="KW-1185">Reference proteome</keyword>
<dbReference type="RefSeq" id="WP_186989815.1">
    <property type="nucleotide sequence ID" value="NZ_CP052909.1"/>
</dbReference>